<protein>
    <submittedName>
        <fullName evidence="1">Leucine-rich PPR motif-containing protein, mitochondrial</fullName>
    </submittedName>
</protein>
<dbReference type="PANTHER" id="PTHR46669:SF2">
    <property type="entry name" value="EG:BACN32G11.3 PROTEIN"/>
    <property type="match status" value="1"/>
</dbReference>
<accession>A0A4C1Y0N2</accession>
<dbReference type="GO" id="GO:0005634">
    <property type="term" value="C:nucleus"/>
    <property type="evidence" value="ECO:0007669"/>
    <property type="project" value="TreeGrafter"/>
</dbReference>
<dbReference type="PANTHER" id="PTHR46669">
    <property type="entry name" value="LEUCINE-RICH PPR MOTIF-CONTAINING PROTEIN, MITOCHONDRIAL"/>
    <property type="match status" value="1"/>
</dbReference>
<organism evidence="1 2">
    <name type="scientific">Eumeta variegata</name>
    <name type="common">Bagworm moth</name>
    <name type="synonym">Eumeta japonica</name>
    <dbReference type="NCBI Taxonomy" id="151549"/>
    <lineage>
        <taxon>Eukaryota</taxon>
        <taxon>Metazoa</taxon>
        <taxon>Ecdysozoa</taxon>
        <taxon>Arthropoda</taxon>
        <taxon>Hexapoda</taxon>
        <taxon>Insecta</taxon>
        <taxon>Pterygota</taxon>
        <taxon>Neoptera</taxon>
        <taxon>Endopterygota</taxon>
        <taxon>Lepidoptera</taxon>
        <taxon>Glossata</taxon>
        <taxon>Ditrysia</taxon>
        <taxon>Tineoidea</taxon>
        <taxon>Psychidae</taxon>
        <taxon>Oiketicinae</taxon>
        <taxon>Eumeta</taxon>
    </lineage>
</organism>
<dbReference type="InterPro" id="IPR011990">
    <property type="entry name" value="TPR-like_helical_dom_sf"/>
</dbReference>
<dbReference type="Gene3D" id="1.25.40.10">
    <property type="entry name" value="Tetratricopeptide repeat domain"/>
    <property type="match status" value="1"/>
</dbReference>
<dbReference type="GO" id="GO:0003730">
    <property type="term" value="F:mRNA 3'-UTR binding"/>
    <property type="evidence" value="ECO:0007669"/>
    <property type="project" value="TreeGrafter"/>
</dbReference>
<proteinExistence type="predicted"/>
<keyword evidence="2" id="KW-1185">Reference proteome</keyword>
<reference evidence="1 2" key="1">
    <citation type="journal article" date="2019" name="Commun. Biol.">
        <title>The bagworm genome reveals a unique fibroin gene that provides high tensile strength.</title>
        <authorList>
            <person name="Kono N."/>
            <person name="Nakamura H."/>
            <person name="Ohtoshi R."/>
            <person name="Tomita M."/>
            <person name="Numata K."/>
            <person name="Arakawa K."/>
        </authorList>
    </citation>
    <scope>NUCLEOTIDE SEQUENCE [LARGE SCALE GENOMIC DNA]</scope>
</reference>
<evidence type="ECO:0000313" key="1">
    <source>
        <dbReference type="EMBL" id="GBP68087.1"/>
    </source>
</evidence>
<dbReference type="InterPro" id="IPR033490">
    <property type="entry name" value="LRP130"/>
</dbReference>
<dbReference type="Proteomes" id="UP000299102">
    <property type="component" value="Unassembled WGS sequence"/>
</dbReference>
<comment type="caution">
    <text evidence="1">The sequence shown here is derived from an EMBL/GenBank/DDBJ whole genome shotgun (WGS) entry which is preliminary data.</text>
</comment>
<evidence type="ECO:0000313" key="2">
    <source>
        <dbReference type="Proteomes" id="UP000299102"/>
    </source>
</evidence>
<dbReference type="AlphaFoldDB" id="A0A4C1Y0N2"/>
<dbReference type="GO" id="GO:0070129">
    <property type="term" value="P:regulation of mitochondrial translation"/>
    <property type="evidence" value="ECO:0007669"/>
    <property type="project" value="TreeGrafter"/>
</dbReference>
<dbReference type="GO" id="GO:0005739">
    <property type="term" value="C:mitochondrion"/>
    <property type="evidence" value="ECO:0007669"/>
    <property type="project" value="TreeGrafter"/>
</dbReference>
<sequence length="501" mass="56447">MEDVQKKGLKFEETHILEIVKTLAAVGNYNLIPQVLKFLPEETLKTPSISPYMQSVATFLIFQNHPLAALEIYKCLPLPSFGPKDDQGLHGRSLVRDCVKASLPSSIICRVAQELMSSGRNPIALHNATEAALQLGKIPVAIDLLTKMKELNIPLRPHYFWPLLIHSSKLYGEKGVMKILSTMMAMDVKPDYDTIADYILPYVSFTSPQNLVRKLLDLGLTVSMVLTPMLEILLSTGQVRAATEICELFEGKLETEKLIKPLLKGYLTTLNIDLMVDILQEISKKSKQNEKDWIGKFLFVLVKSRKLQDLSDFTNLVKKKMSEPNLRAHLTELEAKGMNTRGVLRQLLQQYSKEGNIAGTKEIVQRCQREEIFLSAGMRASIFDMYVKLGELDLAEESLAELTKTSPNFTLDEFKVIDFATLIVRRGKIDRAFGLITEQSKRRRVMGGRSIEMNCKHLLDAVATNGTIEDTNNMFHKLTTLGYCKPTNVLLGPLLRAHLKE</sequence>
<dbReference type="OrthoDB" id="767661at2759"/>
<dbReference type="EMBL" id="BGZK01001000">
    <property type="protein sequence ID" value="GBP68087.1"/>
    <property type="molecule type" value="Genomic_DNA"/>
</dbReference>
<dbReference type="STRING" id="151549.A0A4C1Y0N2"/>
<name>A0A4C1Y0N2_EUMVA</name>
<gene>
    <name evidence="1" type="primary">Lrpprc</name>
    <name evidence="1" type="ORF">EVAR_45375_1</name>
</gene>